<gene>
    <name evidence="4" type="ORF">SAMN06265338_109104</name>
</gene>
<evidence type="ECO:0000256" key="1">
    <source>
        <dbReference type="ARBA" id="ARBA00011738"/>
    </source>
</evidence>
<keyword evidence="4" id="KW-0808">Transferase</keyword>
<dbReference type="Pfam" id="PF00043">
    <property type="entry name" value="GST_C"/>
    <property type="match status" value="1"/>
</dbReference>
<evidence type="ECO:0000313" key="5">
    <source>
        <dbReference type="Proteomes" id="UP000198418"/>
    </source>
</evidence>
<keyword evidence="5" id="KW-1185">Reference proteome</keyword>
<sequence length="230" mass="26528">MFQLYHHPLCPLSRFIRLSLGEYGVEAELIEERVHERRREFLMLDPAGQTPVLVTEDNHVIPGAGVIAEWLDEILGESLGIHRLLPVSPRERVETRRLMAWFNDKFFGEVSNWLVTEKVYKRFMATEIGSGAPDMDVVRAARANVRHHLRYISWLAQNRNWLGGDRMTYADLAAAAHLSSVDYLGDVPWDEEEPAKQWYQRVKSRPSFRPLLADRAPGVAVNPIYTEMDF</sequence>
<dbReference type="Proteomes" id="UP000198418">
    <property type="component" value="Unassembled WGS sequence"/>
</dbReference>
<dbReference type="SUPFAM" id="SSF47616">
    <property type="entry name" value="GST C-terminal domain-like"/>
    <property type="match status" value="1"/>
</dbReference>
<dbReference type="GO" id="GO:0004364">
    <property type="term" value="F:glutathione transferase activity"/>
    <property type="evidence" value="ECO:0007669"/>
    <property type="project" value="TreeGrafter"/>
</dbReference>
<dbReference type="CDD" id="cd00570">
    <property type="entry name" value="GST_N_family"/>
    <property type="match status" value="1"/>
</dbReference>
<dbReference type="AlphaFoldDB" id="A0A212RZP9"/>
<dbReference type="PANTHER" id="PTHR43969">
    <property type="entry name" value="GLUTATHIONE S TRANSFERASE D10, ISOFORM A-RELATED"/>
    <property type="match status" value="1"/>
</dbReference>
<dbReference type="Gene3D" id="1.20.1050.10">
    <property type="match status" value="1"/>
</dbReference>
<dbReference type="PANTHER" id="PTHR43969:SF9">
    <property type="entry name" value="GLUTATHIONE S TRANSFERASE D10, ISOFORM A-RELATED"/>
    <property type="match status" value="1"/>
</dbReference>
<reference evidence="5" key="1">
    <citation type="submission" date="2017-06" db="EMBL/GenBank/DDBJ databases">
        <authorList>
            <person name="Varghese N."/>
            <person name="Submissions S."/>
        </authorList>
    </citation>
    <scope>NUCLEOTIDE SEQUENCE [LARGE SCALE GENOMIC DNA]</scope>
    <source>
        <strain evidence="5">DSM 137</strain>
    </source>
</reference>
<proteinExistence type="predicted"/>
<dbReference type="InterPro" id="IPR004046">
    <property type="entry name" value="GST_C"/>
</dbReference>
<dbReference type="PROSITE" id="PS50405">
    <property type="entry name" value="GST_CTER"/>
    <property type="match status" value="1"/>
</dbReference>
<dbReference type="InterPro" id="IPR036282">
    <property type="entry name" value="Glutathione-S-Trfase_C_sf"/>
</dbReference>
<evidence type="ECO:0000259" key="2">
    <source>
        <dbReference type="PROSITE" id="PS50404"/>
    </source>
</evidence>
<dbReference type="InterPro" id="IPR004045">
    <property type="entry name" value="Glutathione_S-Trfase_N"/>
</dbReference>
<protein>
    <submittedName>
        <fullName evidence="4">Glutathione S-transferase</fullName>
    </submittedName>
</protein>
<dbReference type="InterPro" id="IPR036249">
    <property type="entry name" value="Thioredoxin-like_sf"/>
</dbReference>
<feature type="domain" description="GST C-terminal" evidence="3">
    <location>
        <begin position="88"/>
        <end position="221"/>
    </location>
</feature>
<dbReference type="InterPro" id="IPR040079">
    <property type="entry name" value="Glutathione_S-Trfase"/>
</dbReference>
<accession>A0A212RZP9</accession>
<dbReference type="Pfam" id="PF13417">
    <property type="entry name" value="GST_N_3"/>
    <property type="match status" value="1"/>
</dbReference>
<feature type="domain" description="GST N-terminal" evidence="2">
    <location>
        <begin position="1"/>
        <end position="79"/>
    </location>
</feature>
<dbReference type="SFLD" id="SFLDS00019">
    <property type="entry name" value="Glutathione_Transferase_(cytos"/>
    <property type="match status" value="1"/>
</dbReference>
<dbReference type="Gene3D" id="3.40.30.10">
    <property type="entry name" value="Glutaredoxin"/>
    <property type="match status" value="1"/>
</dbReference>
<dbReference type="CDD" id="cd00299">
    <property type="entry name" value="GST_C_family"/>
    <property type="match status" value="1"/>
</dbReference>
<evidence type="ECO:0000313" key="4">
    <source>
        <dbReference type="EMBL" id="SNB78310.1"/>
    </source>
</evidence>
<name>A0A212RZP9_RHOAC</name>
<dbReference type="EMBL" id="FYDG01000009">
    <property type="protein sequence ID" value="SNB78310.1"/>
    <property type="molecule type" value="Genomic_DNA"/>
</dbReference>
<comment type="subunit">
    <text evidence="1">Homodimer.</text>
</comment>
<dbReference type="SUPFAM" id="SSF52833">
    <property type="entry name" value="Thioredoxin-like"/>
    <property type="match status" value="1"/>
</dbReference>
<dbReference type="PROSITE" id="PS50404">
    <property type="entry name" value="GST_NTER"/>
    <property type="match status" value="1"/>
</dbReference>
<organism evidence="4 5">
    <name type="scientific">Rhodoblastus acidophilus</name>
    <name type="common">Rhodopseudomonas acidophila</name>
    <dbReference type="NCBI Taxonomy" id="1074"/>
    <lineage>
        <taxon>Bacteria</taxon>
        <taxon>Pseudomonadati</taxon>
        <taxon>Pseudomonadota</taxon>
        <taxon>Alphaproteobacteria</taxon>
        <taxon>Hyphomicrobiales</taxon>
        <taxon>Rhodoblastaceae</taxon>
        <taxon>Rhodoblastus</taxon>
    </lineage>
</organism>
<dbReference type="GO" id="GO:0006749">
    <property type="term" value="P:glutathione metabolic process"/>
    <property type="evidence" value="ECO:0007669"/>
    <property type="project" value="TreeGrafter"/>
</dbReference>
<evidence type="ECO:0000259" key="3">
    <source>
        <dbReference type="PROSITE" id="PS50405"/>
    </source>
</evidence>
<dbReference type="InterPro" id="IPR010987">
    <property type="entry name" value="Glutathione-S-Trfase_C-like"/>
</dbReference>
<dbReference type="OrthoDB" id="9794721at2"/>
<dbReference type="RefSeq" id="WP_088521634.1">
    <property type="nucleotide sequence ID" value="NZ_FYDG01000009.1"/>
</dbReference>